<dbReference type="AlphaFoldDB" id="A0A0A0CQ58"/>
<organism evidence="1 2">
    <name type="scientific">Photorhabdus hindustanensis</name>
    <dbReference type="NCBI Taxonomy" id="2918802"/>
    <lineage>
        <taxon>Bacteria</taxon>
        <taxon>Pseudomonadati</taxon>
        <taxon>Pseudomonadota</taxon>
        <taxon>Gammaproteobacteria</taxon>
        <taxon>Enterobacterales</taxon>
        <taxon>Morganellaceae</taxon>
        <taxon>Photorhabdus</taxon>
    </lineage>
</organism>
<evidence type="ECO:0000313" key="2">
    <source>
        <dbReference type="Proteomes" id="UP000239550"/>
    </source>
</evidence>
<dbReference type="Proteomes" id="UP000239550">
    <property type="component" value="Unassembled WGS sequence"/>
</dbReference>
<reference evidence="1 2" key="1">
    <citation type="submission" date="2018-02" db="EMBL/GenBank/DDBJ databases">
        <title>Five New Genomes of Indian Photorhabdus Isolates TSA.</title>
        <authorList>
            <person name="Dubay B."/>
            <person name="Somvanshi V.S."/>
        </authorList>
    </citation>
    <scope>NUCLEOTIDE SEQUENCE [LARGE SCALE GENOMIC DNA]</scope>
    <source>
        <strain evidence="1 2">H1</strain>
    </source>
</reference>
<gene>
    <name evidence="1" type="ORF">C6H66_03975</name>
</gene>
<sequence>MRYRQDYVFKDMILPILFFFGQIVAVRFFTSIMRHNLPGEIMKDSAYFCHQAQLPERGQLAVIVFPLLNQSFNAPQ</sequence>
<dbReference type="EMBL" id="PUWT01000008">
    <property type="protein sequence ID" value="PQQ28674.1"/>
    <property type="molecule type" value="Genomic_DNA"/>
</dbReference>
<comment type="caution">
    <text evidence="1">The sequence shown here is derived from an EMBL/GenBank/DDBJ whole genome shotgun (WGS) entry which is preliminary data.</text>
</comment>
<accession>A0A0A0CQ58</accession>
<name>A0A0A0CQ58_9GAMM</name>
<keyword evidence="2" id="KW-1185">Reference proteome</keyword>
<proteinExistence type="predicted"/>
<dbReference type="OrthoDB" id="6464099at2"/>
<protein>
    <submittedName>
        <fullName evidence="1">Uncharacterized protein</fullName>
    </submittedName>
</protein>
<evidence type="ECO:0000313" key="1">
    <source>
        <dbReference type="EMBL" id="PQQ28674.1"/>
    </source>
</evidence>